<evidence type="ECO:0000256" key="3">
    <source>
        <dbReference type="ARBA" id="ARBA00004997"/>
    </source>
</evidence>
<evidence type="ECO:0000313" key="16">
    <source>
        <dbReference type="EMBL" id="GAI21870.1"/>
    </source>
</evidence>
<evidence type="ECO:0000256" key="1">
    <source>
        <dbReference type="ARBA" id="ARBA00001946"/>
    </source>
</evidence>
<dbReference type="GO" id="GO:0030955">
    <property type="term" value="F:potassium ion binding"/>
    <property type="evidence" value="ECO:0007669"/>
    <property type="project" value="InterPro"/>
</dbReference>
<comment type="similarity">
    <text evidence="4">Belongs to the pyruvate kinase family.</text>
</comment>
<proteinExistence type="inferred from homology"/>
<evidence type="ECO:0000256" key="10">
    <source>
        <dbReference type="ARBA" id="ARBA00022840"/>
    </source>
</evidence>
<protein>
    <recommendedName>
        <fullName evidence="5">pyruvate kinase</fullName>
        <ecNumber evidence="5">2.7.1.40</ecNumber>
    </recommendedName>
</protein>
<dbReference type="PRINTS" id="PR01050">
    <property type="entry name" value="PYRUVTKNASE"/>
</dbReference>
<comment type="cofactor">
    <cofactor evidence="2">
        <name>K(+)</name>
        <dbReference type="ChEBI" id="CHEBI:29103"/>
    </cofactor>
</comment>
<dbReference type="InterPro" id="IPR001697">
    <property type="entry name" value="Pyr_Knase"/>
</dbReference>
<dbReference type="GO" id="GO:0000287">
    <property type="term" value="F:magnesium ion binding"/>
    <property type="evidence" value="ECO:0007669"/>
    <property type="project" value="InterPro"/>
</dbReference>
<dbReference type="InterPro" id="IPR018209">
    <property type="entry name" value="Pyrv_Knase_AS"/>
</dbReference>
<dbReference type="Gene3D" id="3.40.1380.20">
    <property type="entry name" value="Pyruvate kinase, C-terminal domain"/>
    <property type="match status" value="1"/>
</dbReference>
<keyword evidence="6" id="KW-0808">Transferase</keyword>
<evidence type="ECO:0000259" key="14">
    <source>
        <dbReference type="Pfam" id="PF00224"/>
    </source>
</evidence>
<dbReference type="NCBIfam" id="TIGR01064">
    <property type="entry name" value="pyruv_kin"/>
    <property type="match status" value="1"/>
</dbReference>
<comment type="cofactor">
    <cofactor evidence="1">
        <name>Mg(2+)</name>
        <dbReference type="ChEBI" id="CHEBI:18420"/>
    </cofactor>
</comment>
<evidence type="ECO:0000256" key="2">
    <source>
        <dbReference type="ARBA" id="ARBA00001958"/>
    </source>
</evidence>
<dbReference type="Gene3D" id="3.20.20.60">
    <property type="entry name" value="Phosphoenolpyruvate-binding domains"/>
    <property type="match status" value="1"/>
</dbReference>
<dbReference type="AlphaFoldDB" id="X1N4T4"/>
<keyword evidence="10" id="KW-0067">ATP-binding</keyword>
<feature type="non-terminal residue" evidence="16">
    <location>
        <position position="279"/>
    </location>
</feature>
<feature type="domain" description="Pyruvate kinase barrel" evidence="14">
    <location>
        <begin position="1"/>
        <end position="163"/>
    </location>
</feature>
<evidence type="ECO:0000256" key="7">
    <source>
        <dbReference type="ARBA" id="ARBA00022723"/>
    </source>
</evidence>
<dbReference type="Pfam" id="PF00224">
    <property type="entry name" value="PK"/>
    <property type="match status" value="1"/>
</dbReference>
<feature type="non-terminal residue" evidence="16">
    <location>
        <position position="1"/>
    </location>
</feature>
<dbReference type="UniPathway" id="UPA00109">
    <property type="reaction ID" value="UER00188"/>
</dbReference>
<keyword evidence="9" id="KW-0418">Kinase</keyword>
<evidence type="ECO:0000256" key="4">
    <source>
        <dbReference type="ARBA" id="ARBA00008663"/>
    </source>
</evidence>
<dbReference type="InterPro" id="IPR015813">
    <property type="entry name" value="Pyrv/PenolPyrv_kinase-like_dom"/>
</dbReference>
<keyword evidence="12" id="KW-0324">Glycolysis</keyword>
<evidence type="ECO:0000256" key="9">
    <source>
        <dbReference type="ARBA" id="ARBA00022777"/>
    </source>
</evidence>
<evidence type="ECO:0000256" key="13">
    <source>
        <dbReference type="ARBA" id="ARBA00023317"/>
    </source>
</evidence>
<keyword evidence="11" id="KW-0460">Magnesium</keyword>
<dbReference type="PANTHER" id="PTHR11817">
    <property type="entry name" value="PYRUVATE KINASE"/>
    <property type="match status" value="1"/>
</dbReference>
<evidence type="ECO:0000256" key="5">
    <source>
        <dbReference type="ARBA" id="ARBA00012142"/>
    </source>
</evidence>
<accession>X1N4T4</accession>
<dbReference type="InterPro" id="IPR015793">
    <property type="entry name" value="Pyrv_Knase_brl"/>
</dbReference>
<sequence length="279" mass="30410">PGVRLSVPSVTDKDLSHLLFGLEHGVDFVALYFVREADAVLQVRQFLRARGADVPLIAKIEKHEAVDNIDEIIAEADGIMVARGDLGVEIPLKRVPLVQKEIISKCNRVGKPVIVATQMLQSMIHSPYPTRAEVSDVANAILDGTDAVMLSGETAIGKYPEEATLMMRQIAIETEMALPYHRILSEKTETVIPQTDDAISYAACHIAEQLGAAGIIAYTTSGSTAQRVAKYRPKAPILAITPKDSVTKKLALYWGVYPYQVPEYATVEKAFEQGAQLAV</sequence>
<keyword evidence="8" id="KW-0547">Nucleotide-binding</keyword>
<name>X1N4T4_9ZZZZ</name>
<dbReference type="EC" id="2.7.1.40" evidence="5"/>
<dbReference type="InterPro" id="IPR036918">
    <property type="entry name" value="Pyrv_Knase_C_sf"/>
</dbReference>
<gene>
    <name evidence="16" type="ORF">S06H3_31467</name>
</gene>
<evidence type="ECO:0000256" key="8">
    <source>
        <dbReference type="ARBA" id="ARBA00022741"/>
    </source>
</evidence>
<reference evidence="16" key="1">
    <citation type="journal article" date="2014" name="Front. Microbiol.">
        <title>High frequency of phylogenetically diverse reductive dehalogenase-homologous genes in deep subseafloor sedimentary metagenomes.</title>
        <authorList>
            <person name="Kawai M."/>
            <person name="Futagami T."/>
            <person name="Toyoda A."/>
            <person name="Takaki Y."/>
            <person name="Nishi S."/>
            <person name="Hori S."/>
            <person name="Arai W."/>
            <person name="Tsubouchi T."/>
            <person name="Morono Y."/>
            <person name="Uchiyama I."/>
            <person name="Ito T."/>
            <person name="Fujiyama A."/>
            <person name="Inagaki F."/>
            <person name="Takami H."/>
        </authorList>
    </citation>
    <scope>NUCLEOTIDE SEQUENCE</scope>
    <source>
        <strain evidence="16">Expedition CK06-06</strain>
    </source>
</reference>
<evidence type="ECO:0000256" key="6">
    <source>
        <dbReference type="ARBA" id="ARBA00022679"/>
    </source>
</evidence>
<evidence type="ECO:0000259" key="15">
    <source>
        <dbReference type="Pfam" id="PF02887"/>
    </source>
</evidence>
<organism evidence="16">
    <name type="scientific">marine sediment metagenome</name>
    <dbReference type="NCBI Taxonomy" id="412755"/>
    <lineage>
        <taxon>unclassified sequences</taxon>
        <taxon>metagenomes</taxon>
        <taxon>ecological metagenomes</taxon>
    </lineage>
</organism>
<feature type="domain" description="Pyruvate kinase C-terminal" evidence="15">
    <location>
        <begin position="197"/>
        <end position="278"/>
    </location>
</feature>
<dbReference type="InterPro" id="IPR040442">
    <property type="entry name" value="Pyrv_kinase-like_dom_sf"/>
</dbReference>
<dbReference type="InterPro" id="IPR015795">
    <property type="entry name" value="Pyrv_Knase_C"/>
</dbReference>
<dbReference type="SUPFAM" id="SSF52935">
    <property type="entry name" value="PK C-terminal domain-like"/>
    <property type="match status" value="1"/>
</dbReference>
<comment type="pathway">
    <text evidence="3">Carbohydrate degradation; glycolysis; pyruvate from D-glyceraldehyde 3-phosphate: step 5/5.</text>
</comment>
<keyword evidence="7" id="KW-0479">Metal-binding</keyword>
<dbReference type="PROSITE" id="PS00110">
    <property type="entry name" value="PYRUVATE_KINASE"/>
    <property type="match status" value="1"/>
</dbReference>
<keyword evidence="13" id="KW-0670">Pyruvate</keyword>
<evidence type="ECO:0000256" key="12">
    <source>
        <dbReference type="ARBA" id="ARBA00023152"/>
    </source>
</evidence>
<comment type="caution">
    <text evidence="16">The sequence shown here is derived from an EMBL/GenBank/DDBJ whole genome shotgun (WGS) entry which is preliminary data.</text>
</comment>
<dbReference type="SUPFAM" id="SSF51621">
    <property type="entry name" value="Phosphoenolpyruvate/pyruvate domain"/>
    <property type="match status" value="1"/>
</dbReference>
<dbReference type="EMBL" id="BARV01018635">
    <property type="protein sequence ID" value="GAI21870.1"/>
    <property type="molecule type" value="Genomic_DNA"/>
</dbReference>
<dbReference type="FunFam" id="3.20.20.60:FF:000025">
    <property type="entry name" value="Pyruvate kinase"/>
    <property type="match status" value="1"/>
</dbReference>
<dbReference type="GO" id="GO:0004743">
    <property type="term" value="F:pyruvate kinase activity"/>
    <property type="evidence" value="ECO:0007669"/>
    <property type="project" value="UniProtKB-EC"/>
</dbReference>
<evidence type="ECO:0000256" key="11">
    <source>
        <dbReference type="ARBA" id="ARBA00022842"/>
    </source>
</evidence>
<dbReference type="GO" id="GO:0016301">
    <property type="term" value="F:kinase activity"/>
    <property type="evidence" value="ECO:0007669"/>
    <property type="project" value="UniProtKB-KW"/>
</dbReference>
<dbReference type="GO" id="GO:0005524">
    <property type="term" value="F:ATP binding"/>
    <property type="evidence" value="ECO:0007669"/>
    <property type="project" value="UniProtKB-KW"/>
</dbReference>
<dbReference type="Pfam" id="PF02887">
    <property type="entry name" value="PK_C"/>
    <property type="match status" value="1"/>
</dbReference>